<reference evidence="1" key="1">
    <citation type="submission" date="2014-11" db="EMBL/GenBank/DDBJ databases">
        <authorList>
            <person name="Amaro Gonzalez C."/>
        </authorList>
    </citation>
    <scope>NUCLEOTIDE SEQUENCE</scope>
</reference>
<evidence type="ECO:0000313" key="1">
    <source>
        <dbReference type="EMBL" id="JAH80137.1"/>
    </source>
</evidence>
<protein>
    <submittedName>
        <fullName evidence="1">Uncharacterized protein</fullName>
    </submittedName>
</protein>
<organism evidence="1">
    <name type="scientific">Anguilla anguilla</name>
    <name type="common">European freshwater eel</name>
    <name type="synonym">Muraena anguilla</name>
    <dbReference type="NCBI Taxonomy" id="7936"/>
    <lineage>
        <taxon>Eukaryota</taxon>
        <taxon>Metazoa</taxon>
        <taxon>Chordata</taxon>
        <taxon>Craniata</taxon>
        <taxon>Vertebrata</taxon>
        <taxon>Euteleostomi</taxon>
        <taxon>Actinopterygii</taxon>
        <taxon>Neopterygii</taxon>
        <taxon>Teleostei</taxon>
        <taxon>Anguilliformes</taxon>
        <taxon>Anguillidae</taxon>
        <taxon>Anguilla</taxon>
    </lineage>
</organism>
<proteinExistence type="predicted"/>
<dbReference type="EMBL" id="GBXM01028440">
    <property type="protein sequence ID" value="JAH80137.1"/>
    <property type="molecule type" value="Transcribed_RNA"/>
</dbReference>
<name>A0A0E9VPY3_ANGAN</name>
<dbReference type="AlphaFoldDB" id="A0A0E9VPY3"/>
<reference evidence="1" key="2">
    <citation type="journal article" date="2015" name="Fish Shellfish Immunol.">
        <title>Early steps in the European eel (Anguilla anguilla)-Vibrio vulnificus interaction in the gills: Role of the RtxA13 toxin.</title>
        <authorList>
            <person name="Callol A."/>
            <person name="Pajuelo D."/>
            <person name="Ebbesson L."/>
            <person name="Teles M."/>
            <person name="MacKenzie S."/>
            <person name="Amaro C."/>
        </authorList>
    </citation>
    <scope>NUCLEOTIDE SEQUENCE</scope>
</reference>
<accession>A0A0E9VPY3</accession>
<sequence>MYMNLSPPGNINMAVSAFIYGDETPHNCRKSECYSYTGQHRPD</sequence>